<protein>
    <submittedName>
        <fullName evidence="2">Uncharacterized protein</fullName>
    </submittedName>
</protein>
<proteinExistence type="predicted"/>
<evidence type="ECO:0000256" key="1">
    <source>
        <dbReference type="SAM" id="MobiDB-lite"/>
    </source>
</evidence>
<gene>
    <name evidence="2" type="ORF">TSPGSL018_12435</name>
</gene>
<evidence type="ECO:0000313" key="2">
    <source>
        <dbReference type="EMBL" id="JAC66928.1"/>
    </source>
</evidence>
<feature type="region of interest" description="Disordered" evidence="1">
    <location>
        <begin position="1"/>
        <end position="28"/>
    </location>
</feature>
<dbReference type="EMBL" id="GBEZ01019658">
    <property type="protein sequence ID" value="JAC66928.1"/>
    <property type="molecule type" value="Transcribed_RNA"/>
</dbReference>
<reference evidence="2" key="1">
    <citation type="submission" date="2014-05" db="EMBL/GenBank/DDBJ databases">
        <title>The transcriptome of the halophilic microalga Tetraselmis sp. GSL018 isolated from the Great Salt Lake, Utah.</title>
        <authorList>
            <person name="Jinkerson R.E."/>
            <person name="D'Adamo S."/>
            <person name="Posewitz M.C."/>
        </authorList>
    </citation>
    <scope>NUCLEOTIDE SEQUENCE</scope>
    <source>
        <strain evidence="2">GSL018</strain>
    </source>
</reference>
<dbReference type="AlphaFoldDB" id="A0A061R4K6"/>
<name>A0A061R4K6_9CHLO</name>
<organism evidence="2">
    <name type="scientific">Tetraselmis sp. GSL018</name>
    <dbReference type="NCBI Taxonomy" id="582737"/>
    <lineage>
        <taxon>Eukaryota</taxon>
        <taxon>Viridiplantae</taxon>
        <taxon>Chlorophyta</taxon>
        <taxon>core chlorophytes</taxon>
        <taxon>Chlorodendrophyceae</taxon>
        <taxon>Chlorodendrales</taxon>
        <taxon>Chlorodendraceae</taxon>
        <taxon>Tetraselmis</taxon>
    </lineage>
</organism>
<accession>A0A061R4K6</accession>
<feature type="non-terminal residue" evidence="2">
    <location>
        <position position="1"/>
    </location>
</feature>
<sequence length="79" mass="8731">SDTFKRPLSKINKRVSDAEQTCSRKPAAQVSITTPHDHHCLRAPNSHPPANPQQLNPAHPSSFECICQWSIPLSLIHVG</sequence>